<reference evidence="2 3" key="1">
    <citation type="submission" date="2020-08" db="EMBL/GenBank/DDBJ databases">
        <title>Genome sequence of Pedobacter roseus KACC 11594T.</title>
        <authorList>
            <person name="Hyun D.-W."/>
            <person name="Bae J.-W."/>
        </authorList>
    </citation>
    <scope>NUCLEOTIDE SEQUENCE [LARGE SCALE GENOMIC DNA]</scope>
    <source>
        <strain evidence="2 3">KACC 11594</strain>
    </source>
</reference>
<keyword evidence="3" id="KW-1185">Reference proteome</keyword>
<evidence type="ECO:0000313" key="2">
    <source>
        <dbReference type="EMBL" id="QNN44770.1"/>
    </source>
</evidence>
<feature type="domain" description="HTH araC/xylS-type" evidence="1">
    <location>
        <begin position="157"/>
        <end position="261"/>
    </location>
</feature>
<gene>
    <name evidence="2" type="ORF">H9L23_12125</name>
</gene>
<dbReference type="GO" id="GO:0003700">
    <property type="term" value="F:DNA-binding transcription factor activity"/>
    <property type="evidence" value="ECO:0007669"/>
    <property type="project" value="InterPro"/>
</dbReference>
<proteinExistence type="predicted"/>
<dbReference type="InterPro" id="IPR018060">
    <property type="entry name" value="HTH_AraC"/>
</dbReference>
<evidence type="ECO:0000259" key="1">
    <source>
        <dbReference type="PROSITE" id="PS01124"/>
    </source>
</evidence>
<evidence type="ECO:0000313" key="3">
    <source>
        <dbReference type="Proteomes" id="UP000515806"/>
    </source>
</evidence>
<dbReference type="KEGG" id="proe:H9L23_12125"/>
<name>A0A7G9QN45_9SPHI</name>
<dbReference type="InterPro" id="IPR046532">
    <property type="entry name" value="DUF6597"/>
</dbReference>
<dbReference type="GO" id="GO:0043565">
    <property type="term" value="F:sequence-specific DNA binding"/>
    <property type="evidence" value="ECO:0007669"/>
    <property type="project" value="InterPro"/>
</dbReference>
<sequence length="282" mass="32485">MSTYYSELSVPDRYHGYIQKFWTLNNIPNPFYTPVKYALPNGYCTIVFIDGNGVSLKIEDQLINLQAGIYLAGQMTRRVGITLSPHTRAVMAQVKPWLPALITNFPMKELVNNVISLEYLNLKLYNRLLNVNQAAPEFVAAELYKNLQIYLQRNANTSLIQWAFNQLEKLPAQEQRVANLVLPSGYTQRRIEQKFKELVGPTAKEIQQILQFRKLIDELDQFQSRGYLSALAHRHGYYDQSHFIRSYQRIMNEVPSLFDQSGYILPASGHFGFLQSSQLADL</sequence>
<dbReference type="Pfam" id="PF20240">
    <property type="entry name" value="DUF6597"/>
    <property type="match status" value="1"/>
</dbReference>
<dbReference type="SMART" id="SM00342">
    <property type="entry name" value="HTH_ARAC"/>
    <property type="match status" value="1"/>
</dbReference>
<accession>A0A7G9QN45</accession>
<dbReference type="EMBL" id="CP060723">
    <property type="protein sequence ID" value="QNN44770.1"/>
    <property type="molecule type" value="Genomic_DNA"/>
</dbReference>
<protein>
    <submittedName>
        <fullName evidence="2">AraC family transcriptional regulator</fullName>
    </submittedName>
</protein>
<dbReference type="AlphaFoldDB" id="A0A7G9QN45"/>
<dbReference type="Proteomes" id="UP000515806">
    <property type="component" value="Chromosome"/>
</dbReference>
<organism evidence="2 3">
    <name type="scientific">Pedobacter roseus</name>
    <dbReference type="NCBI Taxonomy" id="336820"/>
    <lineage>
        <taxon>Bacteria</taxon>
        <taxon>Pseudomonadati</taxon>
        <taxon>Bacteroidota</taxon>
        <taxon>Sphingobacteriia</taxon>
        <taxon>Sphingobacteriales</taxon>
        <taxon>Sphingobacteriaceae</taxon>
        <taxon>Pedobacter</taxon>
    </lineage>
</organism>
<dbReference type="PROSITE" id="PS01124">
    <property type="entry name" value="HTH_ARAC_FAMILY_2"/>
    <property type="match status" value="1"/>
</dbReference>
<dbReference type="Gene3D" id="1.10.10.60">
    <property type="entry name" value="Homeodomain-like"/>
    <property type="match status" value="1"/>
</dbReference>
<dbReference type="RefSeq" id="WP_187595199.1">
    <property type="nucleotide sequence ID" value="NZ_CP060723.1"/>
</dbReference>